<evidence type="ECO:0000313" key="5">
    <source>
        <dbReference type="Proteomes" id="UP000298663"/>
    </source>
</evidence>
<gene>
    <name evidence="4" type="ORF">L596_022770</name>
</gene>
<evidence type="ECO:0000256" key="2">
    <source>
        <dbReference type="SAM" id="Phobius"/>
    </source>
</evidence>
<evidence type="ECO:0000256" key="3">
    <source>
        <dbReference type="SAM" id="SignalP"/>
    </source>
</evidence>
<name>A0A4U5MP75_STECR</name>
<evidence type="ECO:0000256" key="1">
    <source>
        <dbReference type="SAM" id="MobiDB-lite"/>
    </source>
</evidence>
<feature type="region of interest" description="Disordered" evidence="1">
    <location>
        <begin position="327"/>
        <end position="359"/>
    </location>
</feature>
<feature type="chain" id="PRO_5020965392" evidence="3">
    <location>
        <begin position="23"/>
        <end position="359"/>
    </location>
</feature>
<keyword evidence="3" id="KW-0732">Signal</keyword>
<comment type="caution">
    <text evidence="4">The sequence shown here is derived from an EMBL/GenBank/DDBJ whole genome shotgun (WGS) entry which is preliminary data.</text>
</comment>
<dbReference type="AlphaFoldDB" id="A0A4U5MP75"/>
<keyword evidence="2" id="KW-0812">Transmembrane</keyword>
<keyword evidence="2" id="KW-0472">Membrane</keyword>
<proteinExistence type="predicted"/>
<organism evidence="4 5">
    <name type="scientific">Steinernema carpocapsae</name>
    <name type="common">Entomopathogenic nematode</name>
    <dbReference type="NCBI Taxonomy" id="34508"/>
    <lineage>
        <taxon>Eukaryota</taxon>
        <taxon>Metazoa</taxon>
        <taxon>Ecdysozoa</taxon>
        <taxon>Nematoda</taxon>
        <taxon>Chromadorea</taxon>
        <taxon>Rhabditida</taxon>
        <taxon>Tylenchina</taxon>
        <taxon>Panagrolaimomorpha</taxon>
        <taxon>Strongyloidoidea</taxon>
        <taxon>Steinernematidae</taxon>
        <taxon>Steinernema</taxon>
    </lineage>
</organism>
<dbReference type="Proteomes" id="UP000298663">
    <property type="component" value="Unassembled WGS sequence"/>
</dbReference>
<reference evidence="4 5" key="1">
    <citation type="journal article" date="2015" name="Genome Biol.">
        <title>Comparative genomics of Steinernema reveals deeply conserved gene regulatory networks.</title>
        <authorList>
            <person name="Dillman A.R."/>
            <person name="Macchietto M."/>
            <person name="Porter C.F."/>
            <person name="Rogers A."/>
            <person name="Williams B."/>
            <person name="Antoshechkin I."/>
            <person name="Lee M.M."/>
            <person name="Goodwin Z."/>
            <person name="Lu X."/>
            <person name="Lewis E.E."/>
            <person name="Goodrich-Blair H."/>
            <person name="Stock S.P."/>
            <person name="Adams B.J."/>
            <person name="Sternberg P.W."/>
            <person name="Mortazavi A."/>
        </authorList>
    </citation>
    <scope>NUCLEOTIDE SEQUENCE [LARGE SCALE GENOMIC DNA]</scope>
    <source>
        <strain evidence="4 5">ALL</strain>
    </source>
</reference>
<feature type="transmembrane region" description="Helical" evidence="2">
    <location>
        <begin position="295"/>
        <end position="322"/>
    </location>
</feature>
<keyword evidence="2" id="KW-1133">Transmembrane helix</keyword>
<feature type="compositionally biased region" description="Basic and acidic residues" evidence="1">
    <location>
        <begin position="327"/>
        <end position="339"/>
    </location>
</feature>
<keyword evidence="5" id="KW-1185">Reference proteome</keyword>
<sequence>MNCRPPWIALALATLFILLATGLSPNCAGIFSNRTIVGVFRNRLFYFNVVDGKFFDERNNWKQIHHNLTTAHRETEWVNKTHEVEIMRVIPVSHDMVAMIYIYTMQDNPDKPPKNRTRGQLQMEYLILRDPIPELKFANPEIFKNFIPLEKEWLEDAILFKDVELLNKGAGRLQAQDNGYLSCHSSFSDKFRGLRLHTNDRTFEILEPVNEVYRIQVQPIQYRFKVKHKDQEECEFGVVKRDEAIHADKLETRIEFSHVFAMPVNVCYSGQELEENFGSRGPLPPKWNRSVNYNLLYGIMMGGVALTLAFVAAVLGFAWFLFKEKKRKTEDDEKAEKAPPRPRSPTADKGSNPPPSYHF</sequence>
<feature type="signal peptide" evidence="3">
    <location>
        <begin position="1"/>
        <end position="22"/>
    </location>
</feature>
<accession>A0A4U5MP75</accession>
<dbReference type="EMBL" id="AZBU02000007">
    <property type="protein sequence ID" value="TKR70793.1"/>
    <property type="molecule type" value="Genomic_DNA"/>
</dbReference>
<protein>
    <submittedName>
        <fullName evidence="4">Uncharacterized protein</fullName>
    </submittedName>
</protein>
<evidence type="ECO:0000313" key="4">
    <source>
        <dbReference type="EMBL" id="TKR70793.1"/>
    </source>
</evidence>
<reference evidence="4 5" key="2">
    <citation type="journal article" date="2019" name="G3 (Bethesda)">
        <title>Hybrid Assembly of the Genome of the Entomopathogenic Nematode Steinernema carpocapsae Identifies the X-Chromosome.</title>
        <authorList>
            <person name="Serra L."/>
            <person name="Macchietto M."/>
            <person name="Macias-Munoz A."/>
            <person name="McGill C.J."/>
            <person name="Rodriguez I.M."/>
            <person name="Rodriguez B."/>
            <person name="Murad R."/>
            <person name="Mortazavi A."/>
        </authorList>
    </citation>
    <scope>NUCLEOTIDE SEQUENCE [LARGE SCALE GENOMIC DNA]</scope>
    <source>
        <strain evidence="4 5">ALL</strain>
    </source>
</reference>